<dbReference type="CDD" id="cd09279">
    <property type="entry name" value="RNase_HI_like"/>
    <property type="match status" value="1"/>
</dbReference>
<dbReference type="PANTHER" id="PTHR48475:SF1">
    <property type="entry name" value="RNASE H TYPE-1 DOMAIN-CONTAINING PROTEIN"/>
    <property type="match status" value="1"/>
</dbReference>
<dbReference type="EMBL" id="JXRR01000014">
    <property type="protein sequence ID" value="KIL48008.1"/>
    <property type="molecule type" value="Genomic_DNA"/>
</dbReference>
<keyword evidence="2" id="KW-0378">Hydrolase</keyword>
<gene>
    <name evidence="2" type="ORF">KR50_21750</name>
</gene>
<dbReference type="InterPro" id="IPR002156">
    <property type="entry name" value="RNaseH_domain"/>
</dbReference>
<dbReference type="GO" id="GO:0003676">
    <property type="term" value="F:nucleic acid binding"/>
    <property type="evidence" value="ECO:0007669"/>
    <property type="project" value="InterPro"/>
</dbReference>
<sequence>MIELFIDGASAGSPGRSGAGIFIKNGQQSQKHSIPLGELTNNEAEFEALIHGLTLCLPFKNNIISCKSDSQAVIGAVEKQFIRNKQYAHYLKKITDLTDQYPLFFIKWIPSKENKVADELARKAIHQNK</sequence>
<dbReference type="RefSeq" id="WP_041057937.1">
    <property type="nucleotide sequence ID" value="NZ_JXRR01000014.1"/>
</dbReference>
<name>A0A0C2VVL8_9BACL</name>
<dbReference type="Gene3D" id="3.30.420.10">
    <property type="entry name" value="Ribonuclease H-like superfamily/Ribonuclease H"/>
    <property type="match status" value="1"/>
</dbReference>
<dbReference type="AlphaFoldDB" id="A0A0C2VVL8"/>
<dbReference type="EC" id="3.1.26.4" evidence="2"/>
<dbReference type="PROSITE" id="PS50879">
    <property type="entry name" value="RNASE_H_1"/>
    <property type="match status" value="1"/>
</dbReference>
<proteinExistence type="predicted"/>
<dbReference type="InterPro" id="IPR012337">
    <property type="entry name" value="RNaseH-like_sf"/>
</dbReference>
<reference evidence="2 3" key="1">
    <citation type="submission" date="2015-01" db="EMBL/GenBank/DDBJ databases">
        <title>Jeotgalibacillus campisalis genome sequencing.</title>
        <authorList>
            <person name="Goh K.M."/>
            <person name="Chan K.-G."/>
            <person name="Yaakop A.S."/>
            <person name="Ee R."/>
            <person name="Gan H.M."/>
            <person name="Chan C.S."/>
        </authorList>
    </citation>
    <scope>NUCLEOTIDE SEQUENCE [LARGE SCALE GENOMIC DNA]</scope>
    <source>
        <strain evidence="2 3">SF-57</strain>
    </source>
</reference>
<evidence type="ECO:0000259" key="1">
    <source>
        <dbReference type="PROSITE" id="PS50879"/>
    </source>
</evidence>
<feature type="domain" description="RNase H type-1" evidence="1">
    <location>
        <begin position="1"/>
        <end position="126"/>
    </location>
</feature>
<dbReference type="PANTHER" id="PTHR48475">
    <property type="entry name" value="RIBONUCLEASE H"/>
    <property type="match status" value="1"/>
</dbReference>
<evidence type="ECO:0000313" key="3">
    <source>
        <dbReference type="Proteomes" id="UP000031972"/>
    </source>
</evidence>
<dbReference type="PATRIC" id="fig|220754.4.peg.2191"/>
<organism evidence="2 3">
    <name type="scientific">Jeotgalibacillus campisalis</name>
    <dbReference type="NCBI Taxonomy" id="220754"/>
    <lineage>
        <taxon>Bacteria</taxon>
        <taxon>Bacillati</taxon>
        <taxon>Bacillota</taxon>
        <taxon>Bacilli</taxon>
        <taxon>Bacillales</taxon>
        <taxon>Caryophanaceae</taxon>
        <taxon>Jeotgalibacillus</taxon>
    </lineage>
</organism>
<dbReference type="GO" id="GO:0004523">
    <property type="term" value="F:RNA-DNA hybrid ribonuclease activity"/>
    <property type="evidence" value="ECO:0007669"/>
    <property type="project" value="UniProtKB-EC"/>
</dbReference>
<dbReference type="SUPFAM" id="SSF53098">
    <property type="entry name" value="Ribonuclease H-like"/>
    <property type="match status" value="1"/>
</dbReference>
<dbReference type="Proteomes" id="UP000031972">
    <property type="component" value="Unassembled WGS sequence"/>
</dbReference>
<comment type="caution">
    <text evidence="2">The sequence shown here is derived from an EMBL/GenBank/DDBJ whole genome shotgun (WGS) entry which is preliminary data.</text>
</comment>
<dbReference type="OrthoDB" id="7845843at2"/>
<protein>
    <submittedName>
        <fullName evidence="2">Ribonuclease H</fullName>
        <ecNumber evidence="2">3.1.26.4</ecNumber>
    </submittedName>
</protein>
<keyword evidence="3" id="KW-1185">Reference proteome</keyword>
<dbReference type="InterPro" id="IPR036397">
    <property type="entry name" value="RNaseH_sf"/>
</dbReference>
<evidence type="ECO:0000313" key="2">
    <source>
        <dbReference type="EMBL" id="KIL48008.1"/>
    </source>
</evidence>
<dbReference type="Pfam" id="PF13456">
    <property type="entry name" value="RVT_3"/>
    <property type="match status" value="1"/>
</dbReference>
<accession>A0A0C2VVL8</accession>